<dbReference type="GO" id="GO:0006888">
    <property type="term" value="P:endoplasmic reticulum to Golgi vesicle-mediated transport"/>
    <property type="evidence" value="ECO:0007669"/>
    <property type="project" value="InterPro"/>
</dbReference>
<proteinExistence type="predicted"/>
<evidence type="ECO:0000256" key="1">
    <source>
        <dbReference type="SAM" id="Phobius"/>
    </source>
</evidence>
<dbReference type="EMBL" id="JABSTU010000007">
    <property type="protein sequence ID" value="KAH8025500.1"/>
    <property type="molecule type" value="Genomic_DNA"/>
</dbReference>
<dbReference type="PANTHER" id="PTHR21493">
    <property type="entry name" value="CGI-141-RELATED/LIPASE CONTAINING PROTEIN"/>
    <property type="match status" value="1"/>
</dbReference>
<evidence type="ECO:0000313" key="3">
    <source>
        <dbReference type="Proteomes" id="UP000821866"/>
    </source>
</evidence>
<dbReference type="PANTHER" id="PTHR21493:SF9">
    <property type="entry name" value="GOLGI TRANSPORT PROTEIN 1-RELATED"/>
    <property type="match status" value="1"/>
</dbReference>
<keyword evidence="3" id="KW-1185">Reference proteome</keyword>
<dbReference type="AlphaFoldDB" id="A0A9J6DU23"/>
<sequence>MFEITDFQKIGVGLAGFGVAFLFLGVLLLFDKGLLALGNCRFHDPKMALAPCPVDVVKQLDDAARVEAYRSAVFEADILRTKVGQLRRELEELKLMILKDNDAAKDDDASKLPFHSQMKASRNLLCNLLAPLVEPIELLELKMHENSDAGSRLSVEESSAANESQTWLERATKTSQNRYSCVHV</sequence>
<name>A0A9J6DU23_RHIMP</name>
<evidence type="ECO:0000313" key="2">
    <source>
        <dbReference type="EMBL" id="KAH8025500.1"/>
    </source>
</evidence>
<dbReference type="GO" id="GO:0042147">
    <property type="term" value="P:retrograde transport, endosome to Golgi"/>
    <property type="evidence" value="ECO:0007669"/>
    <property type="project" value="InterPro"/>
</dbReference>
<dbReference type="GO" id="GO:0005783">
    <property type="term" value="C:endoplasmic reticulum"/>
    <property type="evidence" value="ECO:0007669"/>
    <property type="project" value="TreeGrafter"/>
</dbReference>
<accession>A0A9J6DU23</accession>
<feature type="transmembrane region" description="Helical" evidence="1">
    <location>
        <begin position="12"/>
        <end position="30"/>
    </location>
</feature>
<keyword evidence="1" id="KW-0812">Transmembrane</keyword>
<dbReference type="GO" id="GO:0005829">
    <property type="term" value="C:cytosol"/>
    <property type="evidence" value="ECO:0007669"/>
    <property type="project" value="GOC"/>
</dbReference>
<reference evidence="2" key="1">
    <citation type="journal article" date="2020" name="Cell">
        <title>Large-Scale Comparative Analyses of Tick Genomes Elucidate Their Genetic Diversity and Vector Capacities.</title>
        <authorList>
            <consortium name="Tick Genome and Microbiome Consortium (TIGMIC)"/>
            <person name="Jia N."/>
            <person name="Wang J."/>
            <person name="Shi W."/>
            <person name="Du L."/>
            <person name="Sun Y."/>
            <person name="Zhan W."/>
            <person name="Jiang J.F."/>
            <person name="Wang Q."/>
            <person name="Zhang B."/>
            <person name="Ji P."/>
            <person name="Bell-Sakyi L."/>
            <person name="Cui X.M."/>
            <person name="Yuan T.T."/>
            <person name="Jiang B.G."/>
            <person name="Yang W.F."/>
            <person name="Lam T.T."/>
            <person name="Chang Q.C."/>
            <person name="Ding S.J."/>
            <person name="Wang X.J."/>
            <person name="Zhu J.G."/>
            <person name="Ruan X.D."/>
            <person name="Zhao L."/>
            <person name="Wei J.T."/>
            <person name="Ye R.Z."/>
            <person name="Que T.C."/>
            <person name="Du C.H."/>
            <person name="Zhou Y.H."/>
            <person name="Cheng J.X."/>
            <person name="Dai P.F."/>
            <person name="Guo W.B."/>
            <person name="Han X.H."/>
            <person name="Huang E.J."/>
            <person name="Li L.F."/>
            <person name="Wei W."/>
            <person name="Gao Y.C."/>
            <person name="Liu J.Z."/>
            <person name="Shao H.Z."/>
            <person name="Wang X."/>
            <person name="Wang C.C."/>
            <person name="Yang T.C."/>
            <person name="Huo Q.B."/>
            <person name="Li W."/>
            <person name="Chen H.Y."/>
            <person name="Chen S.E."/>
            <person name="Zhou L.G."/>
            <person name="Ni X.B."/>
            <person name="Tian J.H."/>
            <person name="Sheng Y."/>
            <person name="Liu T."/>
            <person name="Pan Y.S."/>
            <person name="Xia L.Y."/>
            <person name="Li J."/>
            <person name="Zhao F."/>
            <person name="Cao W.C."/>
        </authorList>
    </citation>
    <scope>NUCLEOTIDE SEQUENCE</scope>
    <source>
        <strain evidence="2">Rmic-2018</strain>
    </source>
</reference>
<dbReference type="Proteomes" id="UP000821866">
    <property type="component" value="Unassembled WGS sequence"/>
</dbReference>
<protein>
    <submittedName>
        <fullName evidence="2">Uncharacterized protein</fullName>
    </submittedName>
</protein>
<gene>
    <name evidence="2" type="ORF">HPB51_008986</name>
</gene>
<organism evidence="2 3">
    <name type="scientific">Rhipicephalus microplus</name>
    <name type="common">Cattle tick</name>
    <name type="synonym">Boophilus microplus</name>
    <dbReference type="NCBI Taxonomy" id="6941"/>
    <lineage>
        <taxon>Eukaryota</taxon>
        <taxon>Metazoa</taxon>
        <taxon>Ecdysozoa</taxon>
        <taxon>Arthropoda</taxon>
        <taxon>Chelicerata</taxon>
        <taxon>Arachnida</taxon>
        <taxon>Acari</taxon>
        <taxon>Parasitiformes</taxon>
        <taxon>Ixodida</taxon>
        <taxon>Ixodoidea</taxon>
        <taxon>Ixodidae</taxon>
        <taxon>Rhipicephalinae</taxon>
        <taxon>Rhipicephalus</taxon>
        <taxon>Boophilus</taxon>
    </lineage>
</organism>
<keyword evidence="1" id="KW-0472">Membrane</keyword>
<dbReference type="InterPro" id="IPR045176">
    <property type="entry name" value="Got1"/>
</dbReference>
<comment type="caution">
    <text evidence="2">The sequence shown here is derived from an EMBL/GenBank/DDBJ whole genome shotgun (WGS) entry which is preliminary data.</text>
</comment>
<keyword evidence="1" id="KW-1133">Transmembrane helix</keyword>
<dbReference type="GO" id="GO:0016020">
    <property type="term" value="C:membrane"/>
    <property type="evidence" value="ECO:0007669"/>
    <property type="project" value="TreeGrafter"/>
</dbReference>
<reference evidence="2" key="2">
    <citation type="submission" date="2021-09" db="EMBL/GenBank/DDBJ databases">
        <authorList>
            <person name="Jia N."/>
            <person name="Wang J."/>
            <person name="Shi W."/>
            <person name="Du L."/>
            <person name="Sun Y."/>
            <person name="Zhan W."/>
            <person name="Jiang J."/>
            <person name="Wang Q."/>
            <person name="Zhang B."/>
            <person name="Ji P."/>
            <person name="Sakyi L.B."/>
            <person name="Cui X."/>
            <person name="Yuan T."/>
            <person name="Jiang B."/>
            <person name="Yang W."/>
            <person name="Lam T.T.-Y."/>
            <person name="Chang Q."/>
            <person name="Ding S."/>
            <person name="Wang X."/>
            <person name="Zhu J."/>
            <person name="Ruan X."/>
            <person name="Zhao L."/>
            <person name="Wei J."/>
            <person name="Que T."/>
            <person name="Du C."/>
            <person name="Cheng J."/>
            <person name="Dai P."/>
            <person name="Han X."/>
            <person name="Huang E."/>
            <person name="Gao Y."/>
            <person name="Liu J."/>
            <person name="Shao H."/>
            <person name="Ye R."/>
            <person name="Li L."/>
            <person name="Wei W."/>
            <person name="Wang X."/>
            <person name="Wang C."/>
            <person name="Huo Q."/>
            <person name="Li W."/>
            <person name="Guo W."/>
            <person name="Chen H."/>
            <person name="Chen S."/>
            <person name="Zhou L."/>
            <person name="Zhou L."/>
            <person name="Ni X."/>
            <person name="Tian J."/>
            <person name="Zhou Y."/>
            <person name="Sheng Y."/>
            <person name="Liu T."/>
            <person name="Pan Y."/>
            <person name="Xia L."/>
            <person name="Li J."/>
            <person name="Zhao F."/>
            <person name="Cao W."/>
        </authorList>
    </citation>
    <scope>NUCLEOTIDE SEQUENCE</scope>
    <source>
        <strain evidence="2">Rmic-2018</strain>
        <tissue evidence="2">Larvae</tissue>
    </source>
</reference>